<keyword evidence="3" id="KW-1185">Reference proteome</keyword>
<dbReference type="PROSITE" id="PS50914">
    <property type="entry name" value="BON"/>
    <property type="match status" value="1"/>
</dbReference>
<accession>A0A8J3GT27</accession>
<protein>
    <recommendedName>
        <fullName evidence="1">BON domain-containing protein</fullName>
    </recommendedName>
</protein>
<dbReference type="RefSeq" id="WP_191284073.1">
    <property type="nucleotide sequence ID" value="NZ_BNAI01000008.1"/>
</dbReference>
<name>A0A8J3GT27_9MICO</name>
<organism evidence="2 3">
    <name type="scientific">Pseudolysinimonas yzui</name>
    <dbReference type="NCBI Taxonomy" id="2708254"/>
    <lineage>
        <taxon>Bacteria</taxon>
        <taxon>Bacillati</taxon>
        <taxon>Actinomycetota</taxon>
        <taxon>Actinomycetes</taxon>
        <taxon>Micrococcales</taxon>
        <taxon>Microbacteriaceae</taxon>
        <taxon>Pseudolysinimonas</taxon>
    </lineage>
</organism>
<dbReference type="InterPro" id="IPR051686">
    <property type="entry name" value="Lipoprotein_DolP"/>
</dbReference>
<dbReference type="Proteomes" id="UP000617531">
    <property type="component" value="Unassembled WGS sequence"/>
</dbReference>
<reference evidence="2" key="2">
    <citation type="submission" date="2020-09" db="EMBL/GenBank/DDBJ databases">
        <authorList>
            <person name="Sun Q."/>
            <person name="Zhou Y."/>
        </authorList>
    </citation>
    <scope>NUCLEOTIDE SEQUENCE</scope>
    <source>
        <strain evidence="2">CGMCC 1.16548</strain>
    </source>
</reference>
<evidence type="ECO:0000313" key="3">
    <source>
        <dbReference type="Proteomes" id="UP000617531"/>
    </source>
</evidence>
<dbReference type="InterPro" id="IPR007055">
    <property type="entry name" value="BON_dom"/>
</dbReference>
<dbReference type="Pfam" id="PF04972">
    <property type="entry name" value="BON"/>
    <property type="match status" value="2"/>
</dbReference>
<gene>
    <name evidence="2" type="ORF">GCM10011600_27120</name>
</gene>
<dbReference type="PANTHER" id="PTHR34606:SF15">
    <property type="entry name" value="BON DOMAIN-CONTAINING PROTEIN"/>
    <property type="match status" value="1"/>
</dbReference>
<evidence type="ECO:0000313" key="2">
    <source>
        <dbReference type="EMBL" id="GHF24591.1"/>
    </source>
</evidence>
<evidence type="ECO:0000259" key="1">
    <source>
        <dbReference type="PROSITE" id="PS50914"/>
    </source>
</evidence>
<reference evidence="2" key="1">
    <citation type="journal article" date="2014" name="Int. J. Syst. Evol. Microbiol.">
        <title>Complete genome sequence of Corynebacterium casei LMG S-19264T (=DSM 44701T), isolated from a smear-ripened cheese.</title>
        <authorList>
            <consortium name="US DOE Joint Genome Institute (JGI-PGF)"/>
            <person name="Walter F."/>
            <person name="Albersmeier A."/>
            <person name="Kalinowski J."/>
            <person name="Ruckert C."/>
        </authorList>
    </citation>
    <scope>NUCLEOTIDE SEQUENCE</scope>
    <source>
        <strain evidence="2">CGMCC 1.16548</strain>
    </source>
</reference>
<feature type="domain" description="BON" evidence="1">
    <location>
        <begin position="3"/>
        <end position="71"/>
    </location>
</feature>
<dbReference type="PANTHER" id="PTHR34606">
    <property type="entry name" value="BON DOMAIN-CONTAINING PROTEIN"/>
    <property type="match status" value="1"/>
</dbReference>
<comment type="caution">
    <text evidence="2">The sequence shown here is derived from an EMBL/GenBank/DDBJ whole genome shotgun (WGS) entry which is preliminary data.</text>
</comment>
<dbReference type="AlphaFoldDB" id="A0A8J3GT27"/>
<dbReference type="Gene3D" id="3.30.1340.30">
    <property type="match status" value="2"/>
</dbReference>
<sequence>MTTDESHCRRLVHALEGSREVDALDVHVAVHAGIVTVTGEVGSAAERLAVRSIMLSDPATQDLVDELRVAPLPGDWRLSDEEIVALVAERLATHPELAGVSPHCDFHVVHLTGVVTDPEQRRIAHHLARTTSGVHFVIDQIETAIPQTAVSPAER</sequence>
<dbReference type="EMBL" id="BNAI01000008">
    <property type="protein sequence ID" value="GHF24591.1"/>
    <property type="molecule type" value="Genomic_DNA"/>
</dbReference>
<proteinExistence type="predicted"/>